<dbReference type="OrthoDB" id="5405911at2"/>
<evidence type="ECO:0000313" key="3">
    <source>
        <dbReference type="Proteomes" id="UP000318331"/>
    </source>
</evidence>
<dbReference type="EMBL" id="VFPN01000001">
    <property type="protein sequence ID" value="TQM66208.1"/>
    <property type="molecule type" value="Genomic_DNA"/>
</dbReference>
<comment type="caution">
    <text evidence="2">The sequence shown here is derived from an EMBL/GenBank/DDBJ whole genome shotgun (WGS) entry which is preliminary data.</text>
</comment>
<dbReference type="Proteomes" id="UP000318331">
    <property type="component" value="Unassembled WGS sequence"/>
</dbReference>
<protein>
    <recommendedName>
        <fullName evidence="1">N-acetyltransferase domain-containing protein</fullName>
    </recommendedName>
</protein>
<dbReference type="SUPFAM" id="SSF55729">
    <property type="entry name" value="Acyl-CoA N-acyltransferases (Nat)"/>
    <property type="match status" value="1"/>
</dbReference>
<gene>
    <name evidence="2" type="ORF">FB466_1039</name>
</gene>
<dbReference type="PROSITE" id="PS51729">
    <property type="entry name" value="GNAT_YJDJ"/>
    <property type="match status" value="1"/>
</dbReference>
<feature type="domain" description="N-acetyltransferase" evidence="1">
    <location>
        <begin position="10"/>
        <end position="97"/>
    </location>
</feature>
<dbReference type="InterPro" id="IPR031165">
    <property type="entry name" value="GNAT_YJDJ"/>
</dbReference>
<dbReference type="InterPro" id="IPR045057">
    <property type="entry name" value="Gcn5-rel_NAT"/>
</dbReference>
<organism evidence="2 3">
    <name type="scientific">Klugiella xanthotipulae</name>
    <dbReference type="NCBI Taxonomy" id="244735"/>
    <lineage>
        <taxon>Bacteria</taxon>
        <taxon>Bacillati</taxon>
        <taxon>Actinomycetota</taxon>
        <taxon>Actinomycetes</taxon>
        <taxon>Micrococcales</taxon>
        <taxon>Microbacteriaceae</taxon>
        <taxon>Klugiella</taxon>
    </lineage>
</organism>
<evidence type="ECO:0000313" key="2">
    <source>
        <dbReference type="EMBL" id="TQM66208.1"/>
    </source>
</evidence>
<dbReference type="CDD" id="cd04301">
    <property type="entry name" value="NAT_SF"/>
    <property type="match status" value="1"/>
</dbReference>
<sequence>MTEHSDVAVQHEPESSRYVLVVNNVVRGEAAYTLTGSDIRATHTLVDPALRGRGLGDQLITAMIADIRERTEFRVVPECSFVVDWFAAHPDERDLLTRHPTDSSSTERG</sequence>
<proteinExistence type="predicted"/>
<dbReference type="PANTHER" id="PTHR31435">
    <property type="entry name" value="PROTEIN NATD1"/>
    <property type="match status" value="1"/>
</dbReference>
<dbReference type="InterPro" id="IPR016181">
    <property type="entry name" value="Acyl_CoA_acyltransferase"/>
</dbReference>
<evidence type="ECO:0000259" key="1">
    <source>
        <dbReference type="PROSITE" id="PS51729"/>
    </source>
</evidence>
<reference evidence="2 3" key="1">
    <citation type="submission" date="2019-06" db="EMBL/GenBank/DDBJ databases">
        <title>Sequencing the genomes of 1000 actinobacteria strains.</title>
        <authorList>
            <person name="Klenk H.-P."/>
        </authorList>
    </citation>
    <scope>NUCLEOTIDE SEQUENCE [LARGE SCALE GENOMIC DNA]</scope>
    <source>
        <strain evidence="2 3">DSM 18031</strain>
    </source>
</reference>
<dbReference type="Gene3D" id="3.40.630.30">
    <property type="match status" value="1"/>
</dbReference>
<dbReference type="AlphaFoldDB" id="A0A543I6K6"/>
<dbReference type="PANTHER" id="PTHR31435:SF10">
    <property type="entry name" value="BSR4717 PROTEIN"/>
    <property type="match status" value="1"/>
</dbReference>
<accession>A0A543I6K6</accession>
<dbReference type="RefSeq" id="WP_141916347.1">
    <property type="nucleotide sequence ID" value="NZ_BAAAYS010000014.1"/>
</dbReference>
<keyword evidence="3" id="KW-1185">Reference proteome</keyword>
<name>A0A543I6K6_9MICO</name>
<dbReference type="Pfam" id="PF14542">
    <property type="entry name" value="Acetyltransf_CG"/>
    <property type="match status" value="1"/>
</dbReference>